<comment type="caution">
    <text evidence="11">The sequence shown here is derived from an EMBL/GenBank/DDBJ whole genome shotgun (WGS) entry which is preliminary data.</text>
</comment>
<dbReference type="GO" id="GO:0030148">
    <property type="term" value="P:sphingolipid biosynthetic process"/>
    <property type="evidence" value="ECO:0007669"/>
    <property type="project" value="TreeGrafter"/>
</dbReference>
<name>A0AAD4KUJ9_9EURO</name>
<dbReference type="Proteomes" id="UP001201262">
    <property type="component" value="Unassembled WGS sequence"/>
</dbReference>
<dbReference type="GO" id="GO:0005789">
    <property type="term" value="C:endoplasmic reticulum membrane"/>
    <property type="evidence" value="ECO:0007669"/>
    <property type="project" value="TreeGrafter"/>
</dbReference>
<dbReference type="GO" id="GO:0034626">
    <property type="term" value="P:fatty acid elongation, polyunsaturated fatty acid"/>
    <property type="evidence" value="ECO:0007669"/>
    <property type="project" value="TreeGrafter"/>
</dbReference>
<keyword evidence="7 10" id="KW-0443">Lipid metabolism</keyword>
<dbReference type="InterPro" id="IPR002076">
    <property type="entry name" value="ELO_fam"/>
</dbReference>
<proteinExistence type="inferred from homology"/>
<accession>A0AAD4KUJ9</accession>
<dbReference type="AlphaFoldDB" id="A0AAD4KUJ9"/>
<dbReference type="GO" id="GO:0034625">
    <property type="term" value="P:fatty acid elongation, monounsaturated fatty acid"/>
    <property type="evidence" value="ECO:0007669"/>
    <property type="project" value="TreeGrafter"/>
</dbReference>
<dbReference type="GeneID" id="70250601"/>
<evidence type="ECO:0000313" key="11">
    <source>
        <dbReference type="EMBL" id="KAH8699085.1"/>
    </source>
</evidence>
<feature type="transmembrane region" description="Helical" evidence="10">
    <location>
        <begin position="74"/>
        <end position="92"/>
    </location>
</feature>
<feature type="transmembrane region" description="Helical" evidence="10">
    <location>
        <begin position="113"/>
        <end position="131"/>
    </location>
</feature>
<keyword evidence="9 10" id="KW-0275">Fatty acid biosynthesis</keyword>
<dbReference type="GO" id="GO:0009922">
    <property type="term" value="F:fatty acid elongase activity"/>
    <property type="evidence" value="ECO:0007669"/>
    <property type="project" value="InterPro"/>
</dbReference>
<evidence type="ECO:0000256" key="6">
    <source>
        <dbReference type="ARBA" id="ARBA00022989"/>
    </source>
</evidence>
<evidence type="ECO:0000256" key="7">
    <source>
        <dbReference type="ARBA" id="ARBA00023098"/>
    </source>
</evidence>
<comment type="subcellular location">
    <subcellularLocation>
        <location evidence="1">Membrane</location>
        <topology evidence="1">Multi-pass membrane protein</topology>
    </subcellularLocation>
</comment>
<dbReference type="Pfam" id="PF01151">
    <property type="entry name" value="ELO"/>
    <property type="match status" value="1"/>
</dbReference>
<dbReference type="EC" id="2.3.1.-" evidence="10"/>
<evidence type="ECO:0000256" key="4">
    <source>
        <dbReference type="ARBA" id="ARBA00022692"/>
    </source>
</evidence>
<dbReference type="GO" id="GO:0042761">
    <property type="term" value="P:very long-chain fatty acid biosynthetic process"/>
    <property type="evidence" value="ECO:0007669"/>
    <property type="project" value="TreeGrafter"/>
</dbReference>
<dbReference type="RefSeq" id="XP_046073549.1">
    <property type="nucleotide sequence ID" value="XM_046220314.1"/>
</dbReference>
<evidence type="ECO:0000256" key="3">
    <source>
        <dbReference type="ARBA" id="ARBA00022679"/>
    </source>
</evidence>
<dbReference type="GO" id="GO:0019367">
    <property type="term" value="P:fatty acid elongation, saturated fatty acid"/>
    <property type="evidence" value="ECO:0007669"/>
    <property type="project" value="TreeGrafter"/>
</dbReference>
<keyword evidence="4 10" id="KW-0812">Transmembrane</keyword>
<dbReference type="PANTHER" id="PTHR11157:SF169">
    <property type="entry name" value="ELONGATION OF FATTY ACIDS PROTEIN"/>
    <property type="match status" value="1"/>
</dbReference>
<dbReference type="EMBL" id="JAJTJA010000005">
    <property type="protein sequence ID" value="KAH8699085.1"/>
    <property type="molecule type" value="Genomic_DNA"/>
</dbReference>
<evidence type="ECO:0000313" key="12">
    <source>
        <dbReference type="Proteomes" id="UP001201262"/>
    </source>
</evidence>
<keyword evidence="3 10" id="KW-0808">Transferase</keyword>
<protein>
    <recommendedName>
        <fullName evidence="10">Elongation of fatty acids protein</fullName>
        <ecNumber evidence="10">2.3.1.-</ecNumber>
    </recommendedName>
</protein>
<keyword evidence="12" id="KW-1185">Reference proteome</keyword>
<evidence type="ECO:0000256" key="5">
    <source>
        <dbReference type="ARBA" id="ARBA00022832"/>
    </source>
</evidence>
<evidence type="ECO:0000256" key="2">
    <source>
        <dbReference type="ARBA" id="ARBA00022516"/>
    </source>
</evidence>
<sequence length="220" mass="25254">MRDPFAAYDRPEGFHIDEIHIIGWIFYLSKVYEIVDTAIILAKGRQTSRLHVYHHAGIIMCAWAAVRYRSPPASIPLFLNSAVHTLMYSYYTMTAVHVHVPKTAKAAMTGIQISQFLIAYMLTIPFLFIRYDIPVSFRTSLNGDRTICNQQRPSNLSQKSVLTETECEYGYETISCLQNSGEAAVLWMGFLYGAPLTYMFVQFFTRSYRHLGSKKLRKVE</sequence>
<gene>
    <name evidence="11" type="ORF">BGW36DRAFT_426766</name>
</gene>
<evidence type="ECO:0000256" key="8">
    <source>
        <dbReference type="ARBA" id="ARBA00023136"/>
    </source>
</evidence>
<keyword evidence="5 10" id="KW-0276">Fatty acid metabolism</keyword>
<organism evidence="11 12">
    <name type="scientific">Talaromyces proteolyticus</name>
    <dbReference type="NCBI Taxonomy" id="1131652"/>
    <lineage>
        <taxon>Eukaryota</taxon>
        <taxon>Fungi</taxon>
        <taxon>Dikarya</taxon>
        <taxon>Ascomycota</taxon>
        <taxon>Pezizomycotina</taxon>
        <taxon>Eurotiomycetes</taxon>
        <taxon>Eurotiomycetidae</taxon>
        <taxon>Eurotiales</taxon>
        <taxon>Trichocomaceae</taxon>
        <taxon>Talaromyces</taxon>
        <taxon>Talaromyces sect. Bacilispori</taxon>
    </lineage>
</organism>
<dbReference type="PANTHER" id="PTHR11157">
    <property type="entry name" value="FATTY ACID ACYL TRANSFERASE-RELATED"/>
    <property type="match status" value="1"/>
</dbReference>
<keyword evidence="2 10" id="KW-0444">Lipid biosynthesis</keyword>
<keyword evidence="6 10" id="KW-1133">Transmembrane helix</keyword>
<comment type="similarity">
    <text evidence="10">Belongs to the ELO family.</text>
</comment>
<evidence type="ECO:0000256" key="9">
    <source>
        <dbReference type="ARBA" id="ARBA00023160"/>
    </source>
</evidence>
<feature type="transmembrane region" description="Helical" evidence="10">
    <location>
        <begin position="184"/>
        <end position="205"/>
    </location>
</feature>
<evidence type="ECO:0000256" key="10">
    <source>
        <dbReference type="RuleBase" id="RU361115"/>
    </source>
</evidence>
<evidence type="ECO:0000256" key="1">
    <source>
        <dbReference type="ARBA" id="ARBA00004141"/>
    </source>
</evidence>
<keyword evidence="8 10" id="KW-0472">Membrane</keyword>
<feature type="transmembrane region" description="Helical" evidence="10">
    <location>
        <begin position="50"/>
        <end position="68"/>
    </location>
</feature>
<reference evidence="11" key="1">
    <citation type="submission" date="2021-12" db="EMBL/GenBank/DDBJ databases">
        <title>Convergent genome expansion in fungi linked to evolution of root-endophyte symbiosis.</title>
        <authorList>
            <consortium name="DOE Joint Genome Institute"/>
            <person name="Ke Y.-H."/>
            <person name="Bonito G."/>
            <person name="Liao H.-L."/>
            <person name="Looney B."/>
            <person name="Rojas-Flechas A."/>
            <person name="Nash J."/>
            <person name="Hameed K."/>
            <person name="Schadt C."/>
            <person name="Martin F."/>
            <person name="Crous P.W."/>
            <person name="Miettinen O."/>
            <person name="Magnuson J.K."/>
            <person name="Labbe J."/>
            <person name="Jacobson D."/>
            <person name="Doktycz M.J."/>
            <person name="Veneault-Fourrey C."/>
            <person name="Kuo A."/>
            <person name="Mondo S."/>
            <person name="Calhoun S."/>
            <person name="Riley R."/>
            <person name="Ohm R."/>
            <person name="LaButti K."/>
            <person name="Andreopoulos B."/>
            <person name="Pangilinan J."/>
            <person name="Nolan M."/>
            <person name="Tritt A."/>
            <person name="Clum A."/>
            <person name="Lipzen A."/>
            <person name="Daum C."/>
            <person name="Barry K."/>
            <person name="Grigoriev I.V."/>
            <person name="Vilgalys R."/>
        </authorList>
    </citation>
    <scope>NUCLEOTIDE SEQUENCE</scope>
    <source>
        <strain evidence="11">PMI_201</strain>
    </source>
</reference>
<comment type="caution">
    <text evidence="10">Lacks conserved residue(s) required for the propagation of feature annotation.</text>
</comment>
<comment type="catalytic activity">
    <reaction evidence="10">
        <text>an acyl-CoA + malonyl-CoA + H(+) = a 3-oxoacyl-CoA + CO2 + CoA</text>
        <dbReference type="Rhea" id="RHEA:50252"/>
        <dbReference type="ChEBI" id="CHEBI:15378"/>
        <dbReference type="ChEBI" id="CHEBI:16526"/>
        <dbReference type="ChEBI" id="CHEBI:57287"/>
        <dbReference type="ChEBI" id="CHEBI:57384"/>
        <dbReference type="ChEBI" id="CHEBI:58342"/>
        <dbReference type="ChEBI" id="CHEBI:90726"/>
    </reaction>
    <physiologicalReaction direction="left-to-right" evidence="10">
        <dbReference type="Rhea" id="RHEA:50253"/>
    </physiologicalReaction>
</comment>